<evidence type="ECO:0000313" key="3">
    <source>
        <dbReference type="EMBL" id="QDT55587.1"/>
    </source>
</evidence>
<evidence type="ECO:0000259" key="2">
    <source>
        <dbReference type="Pfam" id="PF07596"/>
    </source>
</evidence>
<dbReference type="InParanoid" id="A0A517SHL7"/>
<evidence type="ECO:0000256" key="1">
    <source>
        <dbReference type="SAM" id="Phobius"/>
    </source>
</evidence>
<dbReference type="PANTHER" id="PTHR30093:SF2">
    <property type="entry name" value="TYPE II SECRETION SYSTEM PROTEIN H"/>
    <property type="match status" value="1"/>
</dbReference>
<dbReference type="Pfam" id="PF07596">
    <property type="entry name" value="SBP_bac_10"/>
    <property type="match status" value="1"/>
</dbReference>
<keyword evidence="1" id="KW-0472">Membrane</keyword>
<dbReference type="InterPro" id="IPR012902">
    <property type="entry name" value="N_methyl_site"/>
</dbReference>
<dbReference type="PANTHER" id="PTHR30093">
    <property type="entry name" value="GENERAL SECRETION PATHWAY PROTEIN G"/>
    <property type="match status" value="1"/>
</dbReference>
<protein>
    <recommendedName>
        <fullName evidence="2">DUF1559 domain-containing protein</fullName>
    </recommendedName>
</protein>
<dbReference type="EMBL" id="CP036271">
    <property type="protein sequence ID" value="QDT55587.1"/>
    <property type="molecule type" value="Genomic_DNA"/>
</dbReference>
<dbReference type="NCBIfam" id="TIGR02532">
    <property type="entry name" value="IV_pilin_GFxxxE"/>
    <property type="match status" value="1"/>
</dbReference>
<keyword evidence="4" id="KW-1185">Reference proteome</keyword>
<evidence type="ECO:0000313" key="4">
    <source>
        <dbReference type="Proteomes" id="UP000315700"/>
    </source>
</evidence>
<feature type="domain" description="DUF1559" evidence="2">
    <location>
        <begin position="47"/>
        <end position="299"/>
    </location>
</feature>
<reference evidence="3 4" key="1">
    <citation type="submission" date="2019-02" db="EMBL/GenBank/DDBJ databases">
        <title>Deep-cultivation of Planctomycetes and their phenomic and genomic characterization uncovers novel biology.</title>
        <authorList>
            <person name="Wiegand S."/>
            <person name="Jogler M."/>
            <person name="Boedeker C."/>
            <person name="Pinto D."/>
            <person name="Vollmers J."/>
            <person name="Rivas-Marin E."/>
            <person name="Kohn T."/>
            <person name="Peeters S.H."/>
            <person name="Heuer A."/>
            <person name="Rast P."/>
            <person name="Oberbeckmann S."/>
            <person name="Bunk B."/>
            <person name="Jeske O."/>
            <person name="Meyerdierks A."/>
            <person name="Storesund J.E."/>
            <person name="Kallscheuer N."/>
            <person name="Luecker S."/>
            <person name="Lage O.M."/>
            <person name="Pohl T."/>
            <person name="Merkel B.J."/>
            <person name="Hornburger P."/>
            <person name="Mueller R.-W."/>
            <person name="Bruemmer F."/>
            <person name="Labrenz M."/>
            <person name="Spormann A.M."/>
            <person name="Op den Camp H."/>
            <person name="Overmann J."/>
            <person name="Amann R."/>
            <person name="Jetten M.S.M."/>
            <person name="Mascher T."/>
            <person name="Medema M.H."/>
            <person name="Devos D.P."/>
            <person name="Kaster A.-K."/>
            <person name="Ovreas L."/>
            <person name="Rohde M."/>
            <person name="Galperin M.Y."/>
            <person name="Jogler C."/>
        </authorList>
    </citation>
    <scope>NUCLEOTIDE SEQUENCE [LARGE SCALE GENOMIC DNA]</scope>
    <source>
        <strain evidence="3 4">Pan44</strain>
    </source>
</reference>
<dbReference type="Proteomes" id="UP000315700">
    <property type="component" value="Chromosome"/>
</dbReference>
<dbReference type="SUPFAM" id="SSF54523">
    <property type="entry name" value="Pili subunits"/>
    <property type="match status" value="1"/>
</dbReference>
<dbReference type="KEGG" id="ccos:Pan44_36330"/>
<feature type="transmembrane region" description="Helical" evidence="1">
    <location>
        <begin position="20"/>
        <end position="46"/>
    </location>
</feature>
<proteinExistence type="predicted"/>
<accession>A0A517SHL7</accession>
<sequence length="320" mass="34900" precursor="true">MNDGRGSRRVGGLVDPGRTLPAFTLIELLVAIAVIAILVSLLLPAVQQAREAARKTQCRNNLHQYGIALHSYVDTHKLFPPSSTSDVEQGGWIDAPISRDLHSWHMMTLPQIDQSNLYQQVDQKVSSLHANNRDVARVRVPVQRCPSYSGRTFSADASYTRFGLEYATTNYVAMGATSAGVIYGANTGLFAPEGILFPLSSTRIDDITDGTSDTVLLVETREEDYSVWVDGGVMAVVATFYDEGNSPTYAGRGTALNHTPYFEYETPNVKWGPSSMHSQGAFHLFADGGVRWVSNTIDQRLYLAIVTKAGKEPNAAGAIQ</sequence>
<name>A0A517SHL7_9PLAN</name>
<keyword evidence="1" id="KW-1133">Transmembrane helix</keyword>
<keyword evidence="1" id="KW-0812">Transmembrane</keyword>
<dbReference type="InterPro" id="IPR011453">
    <property type="entry name" value="DUF1559"/>
</dbReference>
<gene>
    <name evidence="3" type="ORF">Pan44_36330</name>
</gene>
<dbReference type="InterPro" id="IPR045584">
    <property type="entry name" value="Pilin-like"/>
</dbReference>
<dbReference type="Gene3D" id="3.30.700.10">
    <property type="entry name" value="Glycoprotein, Type 4 Pilin"/>
    <property type="match status" value="1"/>
</dbReference>
<dbReference type="RefSeq" id="WP_197453421.1">
    <property type="nucleotide sequence ID" value="NZ_CP036271.1"/>
</dbReference>
<dbReference type="AlphaFoldDB" id="A0A517SHL7"/>
<organism evidence="3 4">
    <name type="scientific">Caulifigura coniformis</name>
    <dbReference type="NCBI Taxonomy" id="2527983"/>
    <lineage>
        <taxon>Bacteria</taxon>
        <taxon>Pseudomonadati</taxon>
        <taxon>Planctomycetota</taxon>
        <taxon>Planctomycetia</taxon>
        <taxon>Planctomycetales</taxon>
        <taxon>Planctomycetaceae</taxon>
        <taxon>Caulifigura</taxon>
    </lineage>
</organism>